<dbReference type="SUPFAM" id="SSF52540">
    <property type="entry name" value="P-loop containing nucleoside triphosphate hydrolases"/>
    <property type="match status" value="1"/>
</dbReference>
<evidence type="ECO:0000313" key="1">
    <source>
        <dbReference type="EMBL" id="PRZ46456.1"/>
    </source>
</evidence>
<dbReference type="AlphaFoldDB" id="A0A2T1ACY9"/>
<evidence type="ECO:0000313" key="2">
    <source>
        <dbReference type="Proteomes" id="UP000237718"/>
    </source>
</evidence>
<comment type="caution">
    <text evidence="1">The sequence shown here is derived from an EMBL/GenBank/DDBJ whole genome shotgun (WGS) entry which is preliminary data.</text>
</comment>
<proteinExistence type="predicted"/>
<evidence type="ECO:0008006" key="3">
    <source>
        <dbReference type="Google" id="ProtNLM"/>
    </source>
</evidence>
<sequence>MARQYHLHLGAHRTGSSSFQLCLHENQESLWQQGYQIAFPARDGVRAGQLALRLPAPRHDRNAVQERADAARRHLNEEIAKDPHQQVIISEENTLGSMVHFQKARFHPASKQRLSALRHAMEGPAVSVLFVVRDYGAFFRSCIRKRMEETYERDFDAAAAAYLAMNRGWVEVLQEIRDILQPSCLVVVRHEDRFKRLELLQHLVPQLDIGPLSEPRRSLNTSATDRALLELQTIHRKGEKLTRMARRKLIKDWAHDRETLGLTEFTSREKKAFSIRYERDLERISQEPGMVLI</sequence>
<dbReference type="OrthoDB" id="7838426at2"/>
<name>A0A2T1ACY9_TRISK</name>
<dbReference type="InterPro" id="IPR027417">
    <property type="entry name" value="P-loop_NTPase"/>
</dbReference>
<gene>
    <name evidence="1" type="ORF">CLV89_110128</name>
</gene>
<dbReference type="Proteomes" id="UP000237718">
    <property type="component" value="Unassembled WGS sequence"/>
</dbReference>
<accession>A0A2T1ACY9</accession>
<dbReference type="EMBL" id="PVUF01000010">
    <property type="protein sequence ID" value="PRZ46456.1"/>
    <property type="molecule type" value="Genomic_DNA"/>
</dbReference>
<protein>
    <recommendedName>
        <fullName evidence="3">Sulfotransferase family protein</fullName>
    </recommendedName>
</protein>
<organism evidence="1 2">
    <name type="scientific">Tritonibacter scottomollicae</name>
    <name type="common">Epibacterium scottomollicae</name>
    <dbReference type="NCBI Taxonomy" id="483013"/>
    <lineage>
        <taxon>Bacteria</taxon>
        <taxon>Pseudomonadati</taxon>
        <taxon>Pseudomonadota</taxon>
        <taxon>Alphaproteobacteria</taxon>
        <taxon>Rhodobacterales</taxon>
        <taxon>Paracoccaceae</taxon>
        <taxon>Tritonibacter</taxon>
    </lineage>
</organism>
<dbReference type="Gene3D" id="3.40.50.300">
    <property type="entry name" value="P-loop containing nucleotide triphosphate hydrolases"/>
    <property type="match status" value="1"/>
</dbReference>
<reference evidence="1 2" key="1">
    <citation type="submission" date="2018-03" db="EMBL/GenBank/DDBJ databases">
        <title>Genomic Encyclopedia of Archaeal and Bacterial Type Strains, Phase II (KMG-II): from individual species to whole genera.</title>
        <authorList>
            <person name="Goeker M."/>
        </authorList>
    </citation>
    <scope>NUCLEOTIDE SEQUENCE [LARGE SCALE GENOMIC DNA]</scope>
    <source>
        <strain evidence="1 2">DSM 25328</strain>
    </source>
</reference>